<evidence type="ECO:0000256" key="1">
    <source>
        <dbReference type="SAM" id="Phobius"/>
    </source>
</evidence>
<organism evidence="2">
    <name type="scientific">marine sediment metagenome</name>
    <dbReference type="NCBI Taxonomy" id="412755"/>
    <lineage>
        <taxon>unclassified sequences</taxon>
        <taxon>metagenomes</taxon>
        <taxon>ecological metagenomes</taxon>
    </lineage>
</organism>
<dbReference type="EMBL" id="LAZR01058129">
    <property type="protein sequence ID" value="KKK70572.1"/>
    <property type="molecule type" value="Genomic_DNA"/>
</dbReference>
<name>A0A0F8XNG4_9ZZZZ</name>
<feature type="non-terminal residue" evidence="2">
    <location>
        <position position="103"/>
    </location>
</feature>
<evidence type="ECO:0000313" key="2">
    <source>
        <dbReference type="EMBL" id="KKK70572.1"/>
    </source>
</evidence>
<gene>
    <name evidence="2" type="ORF">LCGC14_2922650</name>
</gene>
<reference evidence="2" key="1">
    <citation type="journal article" date="2015" name="Nature">
        <title>Complex archaea that bridge the gap between prokaryotes and eukaryotes.</title>
        <authorList>
            <person name="Spang A."/>
            <person name="Saw J.H."/>
            <person name="Jorgensen S.L."/>
            <person name="Zaremba-Niedzwiedzka K."/>
            <person name="Martijn J."/>
            <person name="Lind A.E."/>
            <person name="van Eijk R."/>
            <person name="Schleper C."/>
            <person name="Guy L."/>
            <person name="Ettema T.J."/>
        </authorList>
    </citation>
    <scope>NUCLEOTIDE SEQUENCE</scope>
</reference>
<feature type="transmembrane region" description="Helical" evidence="1">
    <location>
        <begin position="72"/>
        <end position="90"/>
    </location>
</feature>
<keyword evidence="1" id="KW-0472">Membrane</keyword>
<proteinExistence type="predicted"/>
<feature type="transmembrane region" description="Helical" evidence="1">
    <location>
        <begin position="39"/>
        <end position="60"/>
    </location>
</feature>
<sequence>MRARLLCLPLIVQLMGFGAVAMFVPAIHAYGLRNLHVARSFFYSGLLFLTIFALIAAALGSHRSKHQARSHLIALLLAFTLLPIMLAVPFSEGVGNVRFLNAW</sequence>
<dbReference type="AlphaFoldDB" id="A0A0F8XNG4"/>
<keyword evidence="1" id="KW-0812">Transmembrane</keyword>
<keyword evidence="1" id="KW-1133">Transmembrane helix</keyword>
<protein>
    <submittedName>
        <fullName evidence="2">Uncharacterized protein</fullName>
    </submittedName>
</protein>
<comment type="caution">
    <text evidence="2">The sequence shown here is derived from an EMBL/GenBank/DDBJ whole genome shotgun (WGS) entry which is preliminary data.</text>
</comment>
<accession>A0A0F8XNG4</accession>